<dbReference type="Gene3D" id="3.90.20.20">
    <property type="match status" value="1"/>
</dbReference>
<evidence type="ECO:0000256" key="11">
    <source>
        <dbReference type="RuleBase" id="RU004478"/>
    </source>
</evidence>
<organism evidence="13 14">
    <name type="scientific">Haematospirillum jordaniae</name>
    <dbReference type="NCBI Taxonomy" id="1549855"/>
    <lineage>
        <taxon>Bacteria</taxon>
        <taxon>Pseudomonadati</taxon>
        <taxon>Pseudomonadota</taxon>
        <taxon>Alphaproteobacteria</taxon>
        <taxon>Rhodospirillales</taxon>
        <taxon>Novispirillaceae</taxon>
        <taxon>Haematospirillum</taxon>
    </lineage>
</organism>
<keyword evidence="4 10" id="KW-0963">Cytoplasm</keyword>
<dbReference type="CDD" id="cd00446">
    <property type="entry name" value="GrpE"/>
    <property type="match status" value="1"/>
</dbReference>
<dbReference type="SUPFAM" id="SSF58014">
    <property type="entry name" value="Coiled-coil domain of nucleotide exchange factor GrpE"/>
    <property type="match status" value="1"/>
</dbReference>
<dbReference type="PRINTS" id="PR00773">
    <property type="entry name" value="GRPEPROTEIN"/>
</dbReference>
<comment type="similarity">
    <text evidence="2 10 11">Belongs to the GrpE family.</text>
</comment>
<dbReference type="EMBL" id="CP014525">
    <property type="protein sequence ID" value="AMW34432.1"/>
    <property type="molecule type" value="Genomic_DNA"/>
</dbReference>
<comment type="function">
    <text evidence="7 10">Participates actively in the response to hyperosmotic and heat shock by preventing the aggregation of stress-denatured proteins, in association with DnaK and GrpE. It is the nucleotide exchange factor for DnaK and may function as a thermosensor. Unfolded proteins bind initially to DnaJ; upon interaction with the DnaJ-bound protein, DnaK hydrolyzes its bound ATP, resulting in the formation of a stable complex. GrpE releases ADP from DnaK; ATP binding to DnaK triggers the release of the substrate protein, thus completing the reaction cycle. Several rounds of ATP-dependent interactions between DnaJ, DnaK and GrpE are required for fully efficient folding.</text>
</comment>
<evidence type="ECO:0000256" key="12">
    <source>
        <dbReference type="SAM" id="MobiDB-lite"/>
    </source>
</evidence>
<dbReference type="FunFam" id="2.30.22.10:FF:000001">
    <property type="entry name" value="Protein GrpE"/>
    <property type="match status" value="1"/>
</dbReference>
<protein>
    <recommendedName>
        <fullName evidence="8 10">Protein GrpE</fullName>
    </recommendedName>
    <alternativeName>
        <fullName evidence="9 10">HSP-70 cofactor</fullName>
    </alternativeName>
</protein>
<dbReference type="RefSeq" id="WP_066133605.1">
    <property type="nucleotide sequence ID" value="NZ_CP014525.1"/>
</dbReference>
<dbReference type="GO" id="GO:0042803">
    <property type="term" value="F:protein homodimerization activity"/>
    <property type="evidence" value="ECO:0007669"/>
    <property type="project" value="InterPro"/>
</dbReference>
<evidence type="ECO:0000256" key="6">
    <source>
        <dbReference type="ARBA" id="ARBA00023186"/>
    </source>
</evidence>
<evidence type="ECO:0000256" key="5">
    <source>
        <dbReference type="ARBA" id="ARBA00023016"/>
    </source>
</evidence>
<feature type="compositionally biased region" description="Acidic residues" evidence="12">
    <location>
        <begin position="22"/>
        <end position="37"/>
    </location>
</feature>
<dbReference type="SUPFAM" id="SSF51064">
    <property type="entry name" value="Head domain of nucleotide exchange factor GrpE"/>
    <property type="match status" value="1"/>
</dbReference>
<keyword evidence="5 10" id="KW-0346">Stress response</keyword>
<gene>
    <name evidence="10" type="primary">grpE</name>
    <name evidence="13" type="ORF">AY555_03670</name>
</gene>
<keyword evidence="6 10" id="KW-0143">Chaperone</keyword>
<evidence type="ECO:0000256" key="3">
    <source>
        <dbReference type="ARBA" id="ARBA00011738"/>
    </source>
</evidence>
<dbReference type="NCBIfam" id="NF010739">
    <property type="entry name" value="PRK14141.1"/>
    <property type="match status" value="1"/>
</dbReference>
<evidence type="ECO:0000256" key="9">
    <source>
        <dbReference type="ARBA" id="ARBA00076414"/>
    </source>
</evidence>
<sequence length="219" mass="23823">MTEETDKTIPTPDTAPDAVVPETEDTGLPEAEGEAEATPEARIAELETEVERLKTEYLRALADSQNTRRMAQKQIEDNNRYAVTNFARDVLAVADNLGRALLAAPVESRQSNADLGTLAVGVEMTEKELLSVLSRHGVTRIESLNCPFDPHHHQAMQEVERTDVPTGTVVQVYQDAWTLHDRLLRPAMVVVSKGGPKRDDAPAGGDDAPAPVGHVDQSV</sequence>
<dbReference type="GO" id="GO:0005737">
    <property type="term" value="C:cytoplasm"/>
    <property type="evidence" value="ECO:0007669"/>
    <property type="project" value="UniProtKB-SubCell"/>
</dbReference>
<keyword evidence="14" id="KW-1185">Reference proteome</keyword>
<feature type="region of interest" description="Disordered" evidence="12">
    <location>
        <begin position="193"/>
        <end position="219"/>
    </location>
</feature>
<comment type="subcellular location">
    <subcellularLocation>
        <location evidence="1 10">Cytoplasm</location>
    </subcellularLocation>
</comment>
<feature type="compositionally biased region" description="Low complexity" evidence="12">
    <location>
        <begin position="202"/>
        <end position="211"/>
    </location>
</feature>
<reference evidence="13 14" key="1">
    <citation type="submission" date="2016-02" db="EMBL/GenBank/DDBJ databases">
        <title>Complete Genome of H5569, the type strain of the newly described species Haematospirillium jordaniae.</title>
        <authorList>
            <person name="Nicholson A.C."/>
            <person name="Humrighouse B.W."/>
            <person name="Loparov V."/>
            <person name="McQuiston J.R."/>
        </authorList>
    </citation>
    <scope>NUCLEOTIDE SEQUENCE [LARGE SCALE GENOMIC DNA]</scope>
    <source>
        <strain evidence="13 14">H5569</strain>
    </source>
</reference>
<dbReference type="Gene3D" id="2.30.22.10">
    <property type="entry name" value="Head domain of nucleotide exchange factor GrpE"/>
    <property type="match status" value="1"/>
</dbReference>
<evidence type="ECO:0000256" key="1">
    <source>
        <dbReference type="ARBA" id="ARBA00004496"/>
    </source>
</evidence>
<dbReference type="GeneID" id="53316246"/>
<dbReference type="GO" id="GO:0051082">
    <property type="term" value="F:unfolded protein binding"/>
    <property type="evidence" value="ECO:0007669"/>
    <property type="project" value="TreeGrafter"/>
</dbReference>
<dbReference type="GO" id="GO:0000774">
    <property type="term" value="F:adenyl-nucleotide exchange factor activity"/>
    <property type="evidence" value="ECO:0007669"/>
    <property type="project" value="InterPro"/>
</dbReference>
<evidence type="ECO:0000256" key="10">
    <source>
        <dbReference type="HAMAP-Rule" id="MF_01151"/>
    </source>
</evidence>
<dbReference type="InterPro" id="IPR000740">
    <property type="entry name" value="GrpE"/>
</dbReference>
<dbReference type="OrthoDB" id="9789811at2"/>
<dbReference type="AlphaFoldDB" id="A0A143DCI5"/>
<dbReference type="STRING" id="1549855.AY555_03670"/>
<dbReference type="PANTHER" id="PTHR21237">
    <property type="entry name" value="GRPE PROTEIN"/>
    <property type="match status" value="1"/>
</dbReference>
<dbReference type="InterPro" id="IPR009012">
    <property type="entry name" value="GrpE_head"/>
</dbReference>
<evidence type="ECO:0000256" key="2">
    <source>
        <dbReference type="ARBA" id="ARBA00009054"/>
    </source>
</evidence>
<name>A0A143DCI5_9PROT</name>
<dbReference type="Proteomes" id="UP000076066">
    <property type="component" value="Chromosome"/>
</dbReference>
<evidence type="ECO:0000313" key="13">
    <source>
        <dbReference type="EMBL" id="AMW34432.1"/>
    </source>
</evidence>
<evidence type="ECO:0000313" key="14">
    <source>
        <dbReference type="Proteomes" id="UP000076066"/>
    </source>
</evidence>
<accession>A0A143DCI5</accession>
<dbReference type="GO" id="GO:0051087">
    <property type="term" value="F:protein-folding chaperone binding"/>
    <property type="evidence" value="ECO:0007669"/>
    <property type="project" value="InterPro"/>
</dbReference>
<dbReference type="Pfam" id="PF01025">
    <property type="entry name" value="GrpE"/>
    <property type="match status" value="1"/>
</dbReference>
<proteinExistence type="inferred from homology"/>
<dbReference type="HAMAP" id="MF_01151">
    <property type="entry name" value="GrpE"/>
    <property type="match status" value="1"/>
</dbReference>
<dbReference type="GO" id="GO:0006457">
    <property type="term" value="P:protein folding"/>
    <property type="evidence" value="ECO:0007669"/>
    <property type="project" value="InterPro"/>
</dbReference>
<evidence type="ECO:0000256" key="8">
    <source>
        <dbReference type="ARBA" id="ARBA00072274"/>
    </source>
</evidence>
<dbReference type="KEGG" id="hjo:AY555_03670"/>
<evidence type="ECO:0000256" key="4">
    <source>
        <dbReference type="ARBA" id="ARBA00022490"/>
    </source>
</evidence>
<evidence type="ECO:0000256" key="7">
    <source>
        <dbReference type="ARBA" id="ARBA00053401"/>
    </source>
</evidence>
<comment type="subunit">
    <text evidence="3 10">Homodimer.</text>
</comment>
<feature type="region of interest" description="Disordered" evidence="12">
    <location>
        <begin position="1"/>
        <end position="39"/>
    </location>
</feature>
<dbReference type="PANTHER" id="PTHR21237:SF23">
    <property type="entry name" value="GRPE PROTEIN HOMOLOG, MITOCHONDRIAL"/>
    <property type="match status" value="1"/>
</dbReference>
<dbReference type="InterPro" id="IPR013805">
    <property type="entry name" value="GrpE_CC"/>
</dbReference>